<reference evidence="1" key="1">
    <citation type="submission" date="2021-05" db="EMBL/GenBank/DDBJ databases">
        <authorList>
            <person name="Pietrasiak N."/>
            <person name="Ward R."/>
            <person name="Stajich J.E."/>
            <person name="Kurbessoian T."/>
        </authorList>
    </citation>
    <scope>NUCLEOTIDE SEQUENCE</scope>
    <source>
        <strain evidence="1">GSE-TBD4-15B</strain>
    </source>
</reference>
<dbReference type="EMBL" id="JAHHHV010000088">
    <property type="protein sequence ID" value="MBW4468409.1"/>
    <property type="molecule type" value="Genomic_DNA"/>
</dbReference>
<reference evidence="1" key="2">
    <citation type="journal article" date="2022" name="Microbiol. Resour. Announc.">
        <title>Metagenome Sequencing to Explore Phylogenomics of Terrestrial Cyanobacteria.</title>
        <authorList>
            <person name="Ward R.D."/>
            <person name="Stajich J.E."/>
            <person name="Johansen J.R."/>
            <person name="Huntemann M."/>
            <person name="Clum A."/>
            <person name="Foster B."/>
            <person name="Foster B."/>
            <person name="Roux S."/>
            <person name="Palaniappan K."/>
            <person name="Varghese N."/>
            <person name="Mukherjee S."/>
            <person name="Reddy T.B.K."/>
            <person name="Daum C."/>
            <person name="Copeland A."/>
            <person name="Chen I.A."/>
            <person name="Ivanova N.N."/>
            <person name="Kyrpides N.C."/>
            <person name="Shapiro N."/>
            <person name="Eloe-Fadrosh E.A."/>
            <person name="Pietrasiak N."/>
        </authorList>
    </citation>
    <scope>NUCLEOTIDE SEQUENCE</scope>
    <source>
        <strain evidence="1">GSE-TBD4-15B</strain>
    </source>
</reference>
<dbReference type="Pfam" id="PF13318">
    <property type="entry name" value="AtzG-like"/>
    <property type="match status" value="1"/>
</dbReference>
<comment type="caution">
    <text evidence="1">The sequence shown here is derived from an EMBL/GenBank/DDBJ whole genome shotgun (WGS) entry which is preliminary data.</text>
</comment>
<protein>
    <submittedName>
        <fullName evidence="1">DUF4089 domain-containing protein</fullName>
    </submittedName>
</protein>
<organism evidence="1 2">
    <name type="scientific">Pegethrix bostrychoides GSE-TBD4-15B</name>
    <dbReference type="NCBI Taxonomy" id="2839662"/>
    <lineage>
        <taxon>Bacteria</taxon>
        <taxon>Bacillati</taxon>
        <taxon>Cyanobacteriota</taxon>
        <taxon>Cyanophyceae</taxon>
        <taxon>Oculatellales</taxon>
        <taxon>Oculatellaceae</taxon>
        <taxon>Pegethrix</taxon>
    </lineage>
</organism>
<gene>
    <name evidence="1" type="ORF">KME07_23530</name>
</gene>
<dbReference type="InterPro" id="IPR025148">
    <property type="entry name" value="AtzG-like"/>
</dbReference>
<evidence type="ECO:0000313" key="2">
    <source>
        <dbReference type="Proteomes" id="UP000707356"/>
    </source>
</evidence>
<dbReference type="AlphaFoldDB" id="A0A951PF05"/>
<name>A0A951PF05_9CYAN</name>
<evidence type="ECO:0000313" key="1">
    <source>
        <dbReference type="EMBL" id="MBW4468409.1"/>
    </source>
</evidence>
<proteinExistence type="predicted"/>
<sequence length="69" mass="7399">MPEPTPELAPEPADFAALVDLLAAALQIPLDPEHRPGVIANFQRSAVVAQQVMDFPLPDLIEAAPVFEP</sequence>
<accession>A0A951PF05</accession>
<dbReference type="Proteomes" id="UP000707356">
    <property type="component" value="Unassembled WGS sequence"/>
</dbReference>